<protein>
    <submittedName>
        <fullName evidence="8">Lipopolysaccharide biosynthesis protein</fullName>
    </submittedName>
</protein>
<keyword evidence="3" id="KW-1003">Cell membrane</keyword>
<feature type="transmembrane region" description="Helical" evidence="7">
    <location>
        <begin position="167"/>
        <end position="190"/>
    </location>
</feature>
<feature type="transmembrane region" description="Helical" evidence="7">
    <location>
        <begin position="196"/>
        <end position="215"/>
    </location>
</feature>
<reference evidence="8 9" key="1">
    <citation type="submission" date="2019-03" db="EMBL/GenBank/DDBJ databases">
        <title>Bradyrhizobium diversity isolated from nodules of Chamaecrista fasciculata.</title>
        <authorList>
            <person name="Klepa M.S."/>
            <person name="Urquiaga M.O."/>
            <person name="Hungria M."/>
            <person name="Delamuta J.R."/>
        </authorList>
    </citation>
    <scope>NUCLEOTIDE SEQUENCE [LARGE SCALE GENOMIC DNA]</scope>
    <source>
        <strain evidence="8 9">CNPSo 3448</strain>
    </source>
</reference>
<feature type="transmembrane region" description="Helical" evidence="7">
    <location>
        <begin position="383"/>
        <end position="401"/>
    </location>
</feature>
<dbReference type="Pfam" id="PF13440">
    <property type="entry name" value="Polysacc_synt_3"/>
    <property type="match status" value="1"/>
</dbReference>
<evidence type="ECO:0000313" key="9">
    <source>
        <dbReference type="Proteomes" id="UP000297966"/>
    </source>
</evidence>
<feature type="transmembrane region" description="Helical" evidence="7">
    <location>
        <begin position="139"/>
        <end position="160"/>
    </location>
</feature>
<sequence length="507" mass="54894">MAPWPNSRERLNRRYIAQESSGSKVDTNSKSRAAKNIVVTGIAQAWRFVTGFLLTVVTTRLLKPSDFGILAMVATTTALISLVKDLGISQAIIQRSTTSPSQLNSLFWVSILASAGFAVALGASAPLLASFFDEPRVELVTVAFALLVLISGPQAVPTAILNRDSHFNLLAVVDIVSATITFGIGVTWALLWQSYWALYASAAAGTIASAAGVWLSARYRPGLPHFDSSTMQMLRFGWHVSGFNLVNYLSRNADKILIGRFLGSDQLGLYDRAYRLLLFPIGQLNGPIGQVLVPLMSRIRSDATRYRSTYAEAVSLIMLTAQPGILCAVICAPQLLELLFGEQWMPAAPIFQWLGIAGLHQVMSSTTGWLFLSQGRGADLFRLGTYSAIMTVASFVIGLPWGAVGVAASYTIANYIALVPLIWIAAGRRGPVSCKDLINLAIPHVLATLGAAAVLETIRFTVAAITPLQMVALFGVSYLVYLCVILLFGTKRELLWRGLRMLRPKPS</sequence>
<feature type="transmembrane region" description="Helical" evidence="7">
    <location>
        <begin position="313"/>
        <end position="335"/>
    </location>
</feature>
<feature type="transmembrane region" description="Helical" evidence="7">
    <location>
        <begin position="407"/>
        <end position="425"/>
    </location>
</feature>
<comment type="similarity">
    <text evidence="2">Belongs to the polysaccharide synthase family.</text>
</comment>
<dbReference type="Proteomes" id="UP000297966">
    <property type="component" value="Unassembled WGS sequence"/>
</dbReference>
<dbReference type="PANTHER" id="PTHR30250">
    <property type="entry name" value="PST FAMILY PREDICTED COLANIC ACID TRANSPORTER"/>
    <property type="match status" value="1"/>
</dbReference>
<keyword evidence="5 7" id="KW-1133">Transmembrane helix</keyword>
<evidence type="ECO:0000256" key="5">
    <source>
        <dbReference type="ARBA" id="ARBA00022989"/>
    </source>
</evidence>
<evidence type="ECO:0000313" key="8">
    <source>
        <dbReference type="EMBL" id="TFV43138.1"/>
    </source>
</evidence>
<dbReference type="PANTHER" id="PTHR30250:SF10">
    <property type="entry name" value="LIPOPOLYSACCHARIDE BIOSYNTHESIS PROTEIN WZXC"/>
    <property type="match status" value="1"/>
</dbReference>
<dbReference type="EMBL" id="SPQT01000025">
    <property type="protein sequence ID" value="TFV43138.1"/>
    <property type="molecule type" value="Genomic_DNA"/>
</dbReference>
<evidence type="ECO:0000256" key="4">
    <source>
        <dbReference type="ARBA" id="ARBA00022692"/>
    </source>
</evidence>
<feature type="transmembrane region" description="Helical" evidence="7">
    <location>
        <begin position="437"/>
        <end position="458"/>
    </location>
</feature>
<proteinExistence type="inferred from homology"/>
<keyword evidence="6 7" id="KW-0472">Membrane</keyword>
<feature type="transmembrane region" description="Helical" evidence="7">
    <location>
        <begin position="105"/>
        <end position="127"/>
    </location>
</feature>
<dbReference type="OrthoDB" id="7605542at2"/>
<evidence type="ECO:0000256" key="3">
    <source>
        <dbReference type="ARBA" id="ARBA00022475"/>
    </source>
</evidence>
<evidence type="ECO:0000256" key="6">
    <source>
        <dbReference type="ARBA" id="ARBA00023136"/>
    </source>
</evidence>
<dbReference type="GO" id="GO:0005886">
    <property type="term" value="C:plasma membrane"/>
    <property type="evidence" value="ECO:0007669"/>
    <property type="project" value="UniProtKB-SubCell"/>
</dbReference>
<evidence type="ECO:0000256" key="1">
    <source>
        <dbReference type="ARBA" id="ARBA00004651"/>
    </source>
</evidence>
<evidence type="ECO:0000256" key="2">
    <source>
        <dbReference type="ARBA" id="ARBA00007430"/>
    </source>
</evidence>
<keyword evidence="4 7" id="KW-0812">Transmembrane</keyword>
<accession>A0A4Y9LI09</accession>
<name>A0A4Y9LI09_9BRAD</name>
<dbReference type="AlphaFoldDB" id="A0A4Y9LI09"/>
<feature type="transmembrane region" description="Helical" evidence="7">
    <location>
        <begin position="470"/>
        <end position="490"/>
    </location>
</feature>
<comment type="caution">
    <text evidence="8">The sequence shown here is derived from an EMBL/GenBank/DDBJ whole genome shotgun (WGS) entry which is preliminary data.</text>
</comment>
<feature type="transmembrane region" description="Helical" evidence="7">
    <location>
        <begin position="69"/>
        <end position="93"/>
    </location>
</feature>
<dbReference type="CDD" id="cd13127">
    <property type="entry name" value="MATE_tuaB_like"/>
    <property type="match status" value="1"/>
</dbReference>
<organism evidence="8 9">
    <name type="scientific">Bradyrhizobium niftali</name>
    <dbReference type="NCBI Taxonomy" id="2560055"/>
    <lineage>
        <taxon>Bacteria</taxon>
        <taxon>Pseudomonadati</taxon>
        <taxon>Pseudomonadota</taxon>
        <taxon>Alphaproteobacteria</taxon>
        <taxon>Hyphomicrobiales</taxon>
        <taxon>Nitrobacteraceae</taxon>
        <taxon>Bradyrhizobium</taxon>
    </lineage>
</organism>
<comment type="subcellular location">
    <subcellularLocation>
        <location evidence="1">Cell membrane</location>
        <topology evidence="1">Multi-pass membrane protein</topology>
    </subcellularLocation>
</comment>
<feature type="transmembrane region" description="Helical" evidence="7">
    <location>
        <begin position="350"/>
        <end position="371"/>
    </location>
</feature>
<gene>
    <name evidence="8" type="ORF">E4K65_33445</name>
</gene>
<keyword evidence="9" id="KW-1185">Reference proteome</keyword>
<feature type="transmembrane region" description="Helical" evidence="7">
    <location>
        <begin position="37"/>
        <end position="57"/>
    </location>
</feature>
<evidence type="ECO:0000256" key="7">
    <source>
        <dbReference type="SAM" id="Phobius"/>
    </source>
</evidence>
<dbReference type="InterPro" id="IPR050833">
    <property type="entry name" value="Poly_Biosynth_Transport"/>
</dbReference>